<keyword evidence="9" id="KW-0808">Transferase</keyword>
<dbReference type="PANTHER" id="PTHR30487:SF0">
    <property type="entry name" value="PREPILIN LEADER PEPTIDASE_N-METHYLTRANSFERASE-RELATED"/>
    <property type="match status" value="1"/>
</dbReference>
<dbReference type="PRINTS" id="PR00864">
    <property type="entry name" value="PREPILNPTASE"/>
</dbReference>
<feature type="domain" description="Prepilin type IV endopeptidase peptidase" evidence="11">
    <location>
        <begin position="105"/>
        <end position="215"/>
    </location>
</feature>
<comment type="caution">
    <text evidence="13">The sequence shown here is derived from an EMBL/GenBank/DDBJ whole genome shotgun (WGS) entry which is preliminary data.</text>
</comment>
<keyword evidence="7 10" id="KW-0472">Membrane</keyword>
<evidence type="ECO:0000256" key="10">
    <source>
        <dbReference type="SAM" id="Phobius"/>
    </source>
</evidence>
<keyword evidence="9" id="KW-0511">Multifunctional enzyme</keyword>
<comment type="similarity">
    <text evidence="2 8">Belongs to the peptidase A24 family.</text>
</comment>
<dbReference type="Gene3D" id="1.20.120.1220">
    <property type="match status" value="1"/>
</dbReference>
<evidence type="ECO:0000256" key="9">
    <source>
        <dbReference type="RuleBase" id="RU003794"/>
    </source>
</evidence>
<evidence type="ECO:0000256" key="5">
    <source>
        <dbReference type="ARBA" id="ARBA00022692"/>
    </source>
</evidence>
<keyword evidence="14" id="KW-1185">Reference proteome</keyword>
<dbReference type="InterPro" id="IPR010627">
    <property type="entry name" value="Prepilin_pept_A24_N"/>
</dbReference>
<dbReference type="Proteomes" id="UP000616724">
    <property type="component" value="Unassembled WGS sequence"/>
</dbReference>
<feature type="transmembrane region" description="Helical" evidence="10">
    <location>
        <begin position="6"/>
        <end position="24"/>
    </location>
</feature>
<keyword evidence="9" id="KW-0489">Methyltransferase</keyword>
<keyword evidence="9" id="KW-0378">Hydrolase</keyword>
<evidence type="ECO:0000259" key="12">
    <source>
        <dbReference type="Pfam" id="PF06750"/>
    </source>
</evidence>
<dbReference type="InterPro" id="IPR000045">
    <property type="entry name" value="Prepilin_IV_endopep_pep"/>
</dbReference>
<evidence type="ECO:0000313" key="14">
    <source>
        <dbReference type="Proteomes" id="UP000616724"/>
    </source>
</evidence>
<name>A0A8J3RGT3_9ACTN</name>
<dbReference type="EMBL" id="BOOH01000016">
    <property type="protein sequence ID" value="GIH75427.1"/>
    <property type="molecule type" value="Genomic_DNA"/>
</dbReference>
<dbReference type="GO" id="GO:0008168">
    <property type="term" value="F:methyltransferase activity"/>
    <property type="evidence" value="ECO:0007669"/>
    <property type="project" value="UniProtKB-KW"/>
</dbReference>
<keyword evidence="3" id="KW-1003">Cell membrane</keyword>
<evidence type="ECO:0000256" key="1">
    <source>
        <dbReference type="ARBA" id="ARBA00004429"/>
    </source>
</evidence>
<keyword evidence="4" id="KW-0997">Cell inner membrane</keyword>
<feature type="transmembrane region" description="Helical" evidence="10">
    <location>
        <begin position="102"/>
        <end position="120"/>
    </location>
</feature>
<dbReference type="EC" id="3.4.23.43" evidence="9"/>
<dbReference type="RefSeq" id="WP_203890098.1">
    <property type="nucleotide sequence ID" value="NZ_BOOH01000016.1"/>
</dbReference>
<feature type="transmembrane region" description="Helical" evidence="10">
    <location>
        <begin position="232"/>
        <end position="254"/>
    </location>
</feature>
<dbReference type="GO" id="GO:0004190">
    <property type="term" value="F:aspartic-type endopeptidase activity"/>
    <property type="evidence" value="ECO:0007669"/>
    <property type="project" value="UniProtKB-EC"/>
</dbReference>
<proteinExistence type="inferred from homology"/>
<dbReference type="Pfam" id="PF06750">
    <property type="entry name" value="A24_N_bact"/>
    <property type="match status" value="1"/>
</dbReference>
<dbReference type="InterPro" id="IPR050882">
    <property type="entry name" value="Prepilin_peptidase/N-MTase"/>
</dbReference>
<dbReference type="GO" id="GO:0032259">
    <property type="term" value="P:methylation"/>
    <property type="evidence" value="ECO:0007669"/>
    <property type="project" value="UniProtKB-KW"/>
</dbReference>
<evidence type="ECO:0000313" key="13">
    <source>
        <dbReference type="EMBL" id="GIH75427.1"/>
    </source>
</evidence>
<comment type="catalytic activity">
    <reaction evidence="9">
        <text>Typically cleaves a -Gly-|-Phe- bond to release an N-terminal, basic peptide of 5-8 residues from type IV prepilin, and then N-methylates the new N-terminal amino group, the methyl donor being S-adenosyl-L-methionine.</text>
        <dbReference type="EC" id="3.4.23.43"/>
    </reaction>
</comment>
<comment type="subcellular location">
    <subcellularLocation>
        <location evidence="1">Cell inner membrane</location>
        <topology evidence="1">Multi-pass membrane protein</topology>
    </subcellularLocation>
    <subcellularLocation>
        <location evidence="9">Cell membrane</location>
        <topology evidence="9">Multi-pass membrane protein</topology>
    </subcellularLocation>
</comment>
<keyword evidence="9" id="KW-0645">Protease</keyword>
<evidence type="ECO:0000256" key="3">
    <source>
        <dbReference type="ARBA" id="ARBA00022475"/>
    </source>
</evidence>
<gene>
    <name evidence="13" type="primary">pilD</name>
    <name evidence="13" type="ORF">Plo01_18560</name>
</gene>
<evidence type="ECO:0000256" key="2">
    <source>
        <dbReference type="ARBA" id="ARBA00005801"/>
    </source>
</evidence>
<accession>A0A8J3RGT3</accession>
<keyword evidence="5 9" id="KW-0812">Transmembrane</keyword>
<feature type="domain" description="Prepilin peptidase A24 N-terminal" evidence="12">
    <location>
        <begin position="11"/>
        <end position="93"/>
    </location>
</feature>
<dbReference type="GO" id="GO:0005886">
    <property type="term" value="C:plasma membrane"/>
    <property type="evidence" value="ECO:0007669"/>
    <property type="project" value="UniProtKB-SubCell"/>
</dbReference>
<evidence type="ECO:0000259" key="11">
    <source>
        <dbReference type="Pfam" id="PF01478"/>
    </source>
</evidence>
<evidence type="ECO:0000256" key="8">
    <source>
        <dbReference type="RuleBase" id="RU003793"/>
    </source>
</evidence>
<evidence type="ECO:0000256" key="7">
    <source>
        <dbReference type="ARBA" id="ARBA00023136"/>
    </source>
</evidence>
<reference evidence="13 14" key="1">
    <citation type="submission" date="2021-01" db="EMBL/GenBank/DDBJ databases">
        <title>Whole genome shotgun sequence of Planobispora longispora NBRC 13918.</title>
        <authorList>
            <person name="Komaki H."/>
            <person name="Tamura T."/>
        </authorList>
    </citation>
    <scope>NUCLEOTIDE SEQUENCE [LARGE SCALE GENOMIC DNA]</scope>
    <source>
        <strain evidence="13 14">NBRC 13918</strain>
    </source>
</reference>
<evidence type="ECO:0000256" key="4">
    <source>
        <dbReference type="ARBA" id="ARBA00022519"/>
    </source>
</evidence>
<dbReference type="AlphaFoldDB" id="A0A8J3RGT3"/>
<feature type="transmembrane region" description="Helical" evidence="10">
    <location>
        <begin position="194"/>
        <end position="220"/>
    </location>
</feature>
<keyword evidence="6 10" id="KW-1133">Transmembrane helix</keyword>
<protein>
    <recommendedName>
        <fullName evidence="9">Prepilin leader peptidase/N-methyltransferase</fullName>
        <ecNumber evidence="9">2.1.1.-</ecNumber>
        <ecNumber evidence="9">3.4.23.43</ecNumber>
    </recommendedName>
</protein>
<evidence type="ECO:0000256" key="6">
    <source>
        <dbReference type="ARBA" id="ARBA00022989"/>
    </source>
</evidence>
<comment type="function">
    <text evidence="9">Plays an essential role in type IV pili and type II pseudopili formation by proteolytically removing the leader sequence from substrate proteins and subsequently monomethylating the alpha-amino group of the newly exposed N-terminal phenylalanine.</text>
</comment>
<sequence>MDTLVLALAAVLGLTVGSFLNVVIHRVPRAESLVRPGSRCPHCGTAIRPWQNVPVLSWLVLRGRCAACRAPISARYPLVELATALLFAAVTARIGVAPELPAYLYLTAIAVALTMIDLDVQRLPDAIVKPSYVVGALLLTPAVVAGADWTSALRGLAAMAVLFIFYLALALLYPGGMGFGDVKLAGLLGLYLGWLGWSAVVIGTFAAFLLGGIAGVALLATGRAGRKTAMPFGPAMLAGALLALFAAGPIAAWYGGLLAPVA</sequence>
<dbReference type="EC" id="2.1.1.-" evidence="9"/>
<feature type="transmembrane region" description="Helical" evidence="10">
    <location>
        <begin position="156"/>
        <end position="174"/>
    </location>
</feature>
<dbReference type="GO" id="GO:0006465">
    <property type="term" value="P:signal peptide processing"/>
    <property type="evidence" value="ECO:0007669"/>
    <property type="project" value="TreeGrafter"/>
</dbReference>
<dbReference type="Pfam" id="PF01478">
    <property type="entry name" value="Peptidase_A24"/>
    <property type="match status" value="1"/>
</dbReference>
<dbReference type="PANTHER" id="PTHR30487">
    <property type="entry name" value="TYPE 4 PREPILIN-LIKE PROTEINS LEADER PEPTIDE-PROCESSING ENZYME"/>
    <property type="match status" value="1"/>
</dbReference>
<organism evidence="13 14">
    <name type="scientific">Planobispora longispora</name>
    <dbReference type="NCBI Taxonomy" id="28887"/>
    <lineage>
        <taxon>Bacteria</taxon>
        <taxon>Bacillati</taxon>
        <taxon>Actinomycetota</taxon>
        <taxon>Actinomycetes</taxon>
        <taxon>Streptosporangiales</taxon>
        <taxon>Streptosporangiaceae</taxon>
        <taxon>Planobispora</taxon>
    </lineage>
</organism>
<dbReference type="InterPro" id="IPR014032">
    <property type="entry name" value="Peptidase_A24A_bac"/>
</dbReference>